<dbReference type="SMART" id="SM00338">
    <property type="entry name" value="BRLZ"/>
    <property type="match status" value="1"/>
</dbReference>
<dbReference type="CDD" id="cd12193">
    <property type="entry name" value="bZIP_GCN4"/>
    <property type="match status" value="1"/>
</dbReference>
<evidence type="ECO:0000256" key="4">
    <source>
        <dbReference type="SAM" id="Coils"/>
    </source>
</evidence>
<dbReference type="InterPro" id="IPR004827">
    <property type="entry name" value="bZIP"/>
</dbReference>
<dbReference type="AlphaFoldDB" id="A0AAW0R4S0"/>
<feature type="domain" description="BZIP" evidence="6">
    <location>
        <begin position="159"/>
        <end position="208"/>
    </location>
</feature>
<sequence>MDLQDALADLGDLLGFEGEDCVARSSVTAQGRDFGHSSSPSSTGTVSPHDVLISRSDSTSPSSSSEPTDETGERALSDHPGSNDVNVGNHGTCYSPFPRDNTVTADRGAVATTSLPLCSKSVGDASKVANGRGRHVSVPANSPGRRKRRMSPINGKDISSQLERRRSRNNIAARGCRERKARRLERLLKEVSRLEAECARLKDSARRFVGGPPNGIAATDADLSPSHMHCGDRLLSAVQTPPS</sequence>
<feature type="region of interest" description="Disordered" evidence="5">
    <location>
        <begin position="30"/>
        <end position="93"/>
    </location>
</feature>
<keyword evidence="1" id="KW-0805">Transcription regulation</keyword>
<dbReference type="Pfam" id="PF07716">
    <property type="entry name" value="bZIP_2"/>
    <property type="match status" value="1"/>
</dbReference>
<dbReference type="GO" id="GO:0000981">
    <property type="term" value="F:DNA-binding transcription factor activity, RNA polymerase II-specific"/>
    <property type="evidence" value="ECO:0007669"/>
    <property type="project" value="TreeGrafter"/>
</dbReference>
<evidence type="ECO:0000256" key="3">
    <source>
        <dbReference type="ARBA" id="ARBA00023163"/>
    </source>
</evidence>
<protein>
    <recommendedName>
        <fullName evidence="6">BZIP domain-containing protein</fullName>
    </recommendedName>
</protein>
<dbReference type="PANTHER" id="PTHR11462:SF35">
    <property type="entry name" value="TRANSCRIPTION FACTOR JRA"/>
    <property type="match status" value="1"/>
</dbReference>
<reference evidence="7 8" key="1">
    <citation type="submission" date="2023-01" db="EMBL/GenBank/DDBJ databases">
        <title>Analysis of 21 Apiospora genomes using comparative genomics revels a genus with tremendous synthesis potential of carbohydrate active enzymes and secondary metabolites.</title>
        <authorList>
            <person name="Sorensen T."/>
        </authorList>
    </citation>
    <scope>NUCLEOTIDE SEQUENCE [LARGE SCALE GENOMIC DNA]</scope>
    <source>
        <strain evidence="7 8">CBS 117206</strain>
    </source>
</reference>
<dbReference type="GO" id="GO:0001080">
    <property type="term" value="P:nitrogen catabolite activation of transcription from RNA polymerase II promoter"/>
    <property type="evidence" value="ECO:0007669"/>
    <property type="project" value="TreeGrafter"/>
</dbReference>
<feature type="coiled-coil region" evidence="4">
    <location>
        <begin position="177"/>
        <end position="204"/>
    </location>
</feature>
<dbReference type="Gene3D" id="1.20.5.170">
    <property type="match status" value="1"/>
</dbReference>
<dbReference type="PROSITE" id="PS50217">
    <property type="entry name" value="BZIP"/>
    <property type="match status" value="1"/>
</dbReference>
<feature type="compositionally biased region" description="Low complexity" evidence="5">
    <location>
        <begin position="36"/>
        <end position="49"/>
    </location>
</feature>
<dbReference type="InterPro" id="IPR046347">
    <property type="entry name" value="bZIP_sf"/>
</dbReference>
<evidence type="ECO:0000313" key="8">
    <source>
        <dbReference type="Proteomes" id="UP001392437"/>
    </source>
</evidence>
<evidence type="ECO:0000256" key="5">
    <source>
        <dbReference type="SAM" id="MobiDB-lite"/>
    </source>
</evidence>
<comment type="caution">
    <text evidence="7">The sequence shown here is derived from an EMBL/GenBank/DDBJ whole genome shotgun (WGS) entry which is preliminary data.</text>
</comment>
<keyword evidence="8" id="KW-1185">Reference proteome</keyword>
<keyword evidence="4" id="KW-0175">Coiled coil</keyword>
<gene>
    <name evidence="7" type="ORF">PG999_003916</name>
</gene>
<evidence type="ECO:0000259" key="6">
    <source>
        <dbReference type="PROSITE" id="PS50217"/>
    </source>
</evidence>
<dbReference type="InterPro" id="IPR050946">
    <property type="entry name" value="AP-1_TF_bZIP"/>
</dbReference>
<accession>A0AAW0R4S0</accession>
<dbReference type="SUPFAM" id="SSF57959">
    <property type="entry name" value="Leucine zipper domain"/>
    <property type="match status" value="1"/>
</dbReference>
<organism evidence="7 8">
    <name type="scientific">Apiospora kogelbergensis</name>
    <dbReference type="NCBI Taxonomy" id="1337665"/>
    <lineage>
        <taxon>Eukaryota</taxon>
        <taxon>Fungi</taxon>
        <taxon>Dikarya</taxon>
        <taxon>Ascomycota</taxon>
        <taxon>Pezizomycotina</taxon>
        <taxon>Sordariomycetes</taxon>
        <taxon>Xylariomycetidae</taxon>
        <taxon>Amphisphaeriales</taxon>
        <taxon>Apiosporaceae</taxon>
        <taxon>Apiospora</taxon>
    </lineage>
</organism>
<evidence type="ECO:0000256" key="2">
    <source>
        <dbReference type="ARBA" id="ARBA00023125"/>
    </source>
</evidence>
<evidence type="ECO:0000256" key="1">
    <source>
        <dbReference type="ARBA" id="ARBA00023015"/>
    </source>
</evidence>
<dbReference type="Proteomes" id="UP001392437">
    <property type="component" value="Unassembled WGS sequence"/>
</dbReference>
<dbReference type="EMBL" id="JAQQWP010000003">
    <property type="protein sequence ID" value="KAK8123998.1"/>
    <property type="molecule type" value="Genomic_DNA"/>
</dbReference>
<proteinExistence type="predicted"/>
<name>A0AAW0R4S0_9PEZI</name>
<dbReference type="GO" id="GO:0005667">
    <property type="term" value="C:transcription regulator complex"/>
    <property type="evidence" value="ECO:0007669"/>
    <property type="project" value="TreeGrafter"/>
</dbReference>
<dbReference type="PANTHER" id="PTHR11462">
    <property type="entry name" value="JUN TRANSCRIPTION FACTOR-RELATED"/>
    <property type="match status" value="1"/>
</dbReference>
<keyword evidence="2" id="KW-0238">DNA-binding</keyword>
<dbReference type="GO" id="GO:1903833">
    <property type="term" value="P:positive regulation of cellular response to amino acid starvation"/>
    <property type="evidence" value="ECO:0007669"/>
    <property type="project" value="TreeGrafter"/>
</dbReference>
<keyword evidence="3" id="KW-0804">Transcription</keyword>
<dbReference type="GO" id="GO:0000978">
    <property type="term" value="F:RNA polymerase II cis-regulatory region sequence-specific DNA binding"/>
    <property type="evidence" value="ECO:0007669"/>
    <property type="project" value="TreeGrafter"/>
</dbReference>
<feature type="compositionally biased region" description="Low complexity" evidence="5">
    <location>
        <begin position="56"/>
        <end position="66"/>
    </location>
</feature>
<feature type="region of interest" description="Disordered" evidence="5">
    <location>
        <begin position="124"/>
        <end position="157"/>
    </location>
</feature>
<evidence type="ECO:0000313" key="7">
    <source>
        <dbReference type="EMBL" id="KAK8123998.1"/>
    </source>
</evidence>